<organism evidence="4 5">
    <name type="scientific">Thermasporomyces composti</name>
    <dbReference type="NCBI Taxonomy" id="696763"/>
    <lineage>
        <taxon>Bacteria</taxon>
        <taxon>Bacillati</taxon>
        <taxon>Actinomycetota</taxon>
        <taxon>Actinomycetes</taxon>
        <taxon>Propionibacteriales</taxon>
        <taxon>Nocardioidaceae</taxon>
        <taxon>Thermasporomyces</taxon>
    </lineage>
</organism>
<evidence type="ECO:0000259" key="2">
    <source>
        <dbReference type="Pfam" id="PF05036"/>
    </source>
</evidence>
<feature type="domain" description="SPOR" evidence="2">
    <location>
        <begin position="112"/>
        <end position="172"/>
    </location>
</feature>
<comment type="caution">
    <text evidence="4">The sequence shown here is derived from an EMBL/GenBank/DDBJ whole genome shotgun (WGS) entry which is preliminary data.</text>
</comment>
<dbReference type="Pfam" id="PF09992">
    <property type="entry name" value="NAGPA"/>
    <property type="match status" value="1"/>
</dbReference>
<dbReference type="InterPro" id="IPR007730">
    <property type="entry name" value="SPOR-like_dom"/>
</dbReference>
<evidence type="ECO:0000259" key="3">
    <source>
        <dbReference type="Pfam" id="PF09992"/>
    </source>
</evidence>
<keyword evidence="1" id="KW-0732">Signal</keyword>
<keyword evidence="5" id="KW-1185">Reference proteome</keyword>
<feature type="chain" id="PRO_5017718449" evidence="1">
    <location>
        <begin position="27"/>
        <end position="540"/>
    </location>
</feature>
<dbReference type="OrthoDB" id="9809781at2"/>
<dbReference type="InterPro" id="IPR036680">
    <property type="entry name" value="SPOR-like_sf"/>
</dbReference>
<evidence type="ECO:0000256" key="1">
    <source>
        <dbReference type="SAM" id="SignalP"/>
    </source>
</evidence>
<dbReference type="InterPro" id="IPR018711">
    <property type="entry name" value="NAGPA"/>
</dbReference>
<dbReference type="Pfam" id="PF05036">
    <property type="entry name" value="SPOR"/>
    <property type="match status" value="1"/>
</dbReference>
<feature type="signal peptide" evidence="1">
    <location>
        <begin position="1"/>
        <end position="26"/>
    </location>
</feature>
<evidence type="ECO:0000313" key="5">
    <source>
        <dbReference type="Proteomes" id="UP000256485"/>
    </source>
</evidence>
<dbReference type="GO" id="GO:0042834">
    <property type="term" value="F:peptidoglycan binding"/>
    <property type="evidence" value="ECO:0007669"/>
    <property type="project" value="InterPro"/>
</dbReference>
<dbReference type="Gene3D" id="3.30.70.1070">
    <property type="entry name" value="Sporulation related repeat"/>
    <property type="match status" value="1"/>
</dbReference>
<name>A0A3D9VE20_THECX</name>
<dbReference type="RefSeq" id="WP_115850030.1">
    <property type="nucleotide sequence ID" value="NZ_QTUC01000001.1"/>
</dbReference>
<evidence type="ECO:0000313" key="4">
    <source>
        <dbReference type="EMBL" id="REF36384.1"/>
    </source>
</evidence>
<dbReference type="PANTHER" id="PTHR40446:SF2">
    <property type="entry name" value="N-ACETYLGLUCOSAMINE-1-PHOSPHODIESTER ALPHA-N-ACETYLGLUCOSAMINIDASE"/>
    <property type="match status" value="1"/>
</dbReference>
<accession>A0A3D9VE20</accession>
<gene>
    <name evidence="4" type="ORF">DFJ64_1791</name>
</gene>
<dbReference type="EMBL" id="QTUC01000001">
    <property type="protein sequence ID" value="REF36384.1"/>
    <property type="molecule type" value="Genomic_DNA"/>
</dbReference>
<dbReference type="AlphaFoldDB" id="A0A3D9VE20"/>
<dbReference type="Proteomes" id="UP000256485">
    <property type="component" value="Unassembled WGS sequence"/>
</dbReference>
<protein>
    <submittedName>
        <fullName evidence="4">Sporulation related protein</fullName>
    </submittedName>
</protein>
<feature type="domain" description="Phosphodiester glycosidase" evidence="3">
    <location>
        <begin position="354"/>
        <end position="538"/>
    </location>
</feature>
<proteinExistence type="predicted"/>
<sequence length="540" mass="56836">MGARSAIVAATAVLALAGTTFTSAQATAPRVTTGEVGTRSDAGAASSGFFGGQLPISAPPETRTIAPGVTLTSLTLGEKDENDFWTVHVYLPGAIDDPLPTANTALGPRPIAERVADALREKGFEPRLEEVLMPEFADYPAGTLGWIVRVGAYETSAEAAEELSRLRAAGFAGGTRYTAQDGTDPLAPQKVHIMRIDFDVFDGRVEAEYGETLSTLEKLTDHLAETSALAGVNGQWFYDSAPGGLFVSGGDLLTSATNGRGGVLLRNGGRTVDVDTFRSTIRVHLDRTTTVLDAVNRLPGRVWNCGGIGGDVPTENPQHDLMCTDDSELVLFTHQWGPTTPTGAGAEVVLDARNTVVAIHEHRGTAIPPGGATIQATGDLAPWLLDHTALGRRVKVISRVVDGDGDVVALTKDTTIVQAGPTLVRDGQVSVNARGDGLIREGSDQTFTYNWVVRGNPRTMMGVDEQGRLMLVVVDGRQAGYSEGLGVAQAAELMKLLGAREAVNLDGGGSSVMATQEGIVNRPSDATGQRSLGNYIVVRR</sequence>
<reference evidence="4 5" key="1">
    <citation type="submission" date="2018-08" db="EMBL/GenBank/DDBJ databases">
        <title>Sequencing the genomes of 1000 actinobacteria strains.</title>
        <authorList>
            <person name="Klenk H.-P."/>
        </authorList>
    </citation>
    <scope>NUCLEOTIDE SEQUENCE [LARGE SCALE GENOMIC DNA]</scope>
    <source>
        <strain evidence="4 5">DSM 22891</strain>
    </source>
</reference>
<dbReference type="PANTHER" id="PTHR40446">
    <property type="entry name" value="N-ACETYLGLUCOSAMINE-1-PHOSPHODIESTER ALPHA-N-ACETYLGLUCOSAMINIDASE"/>
    <property type="match status" value="1"/>
</dbReference>